<sequence length="243" mass="26987">MGGRQLRCATWNVHRAKGTDGRIDPGRVMTAIDEALTPLDLHVLALQEADEECRPHASIFDVAQIAVDTGLDYIHDPTLRWGPDSDGFLGTILFLSPTLERTQTDVIDLPGHCHRGAVSVEVIHDTRPVRIMSTHLSLFQPLRIVQMRIIGQYLRRRPPMQTVLLGDLNEWRPWGGMMLHPGLVGTALRGPVRRTFPSTRPVLPLDRILTNAPGEVRDMRTVHTGQAAIASDHLPLEAIVTVP</sequence>
<reference evidence="2 3" key="1">
    <citation type="submission" date="2024-08" db="EMBL/GenBank/DDBJ databases">
        <title>Tateyamaria sp. nov., isolated from marine algae.</title>
        <authorList>
            <person name="Choi B.J."/>
            <person name="Kim J.M."/>
            <person name="Lee J.K."/>
            <person name="Choi D.G."/>
            <person name="Bayburt H."/>
            <person name="Baek J.H."/>
            <person name="Han D.M."/>
            <person name="Jeon C.O."/>
        </authorList>
    </citation>
    <scope>NUCLEOTIDE SEQUENCE [LARGE SCALE GENOMIC DNA]</scope>
    <source>
        <strain evidence="2 3">KMU-156</strain>
    </source>
</reference>
<dbReference type="Gene3D" id="3.60.10.10">
    <property type="entry name" value="Endonuclease/exonuclease/phosphatase"/>
    <property type="match status" value="1"/>
</dbReference>
<protein>
    <submittedName>
        <fullName evidence="2">Endonuclease/exonuclease/phosphatase family protein</fullName>
    </submittedName>
</protein>
<dbReference type="RefSeq" id="WP_407592442.1">
    <property type="nucleotide sequence ID" value="NZ_JBHDIY010000002.1"/>
</dbReference>
<keyword evidence="3" id="KW-1185">Reference proteome</keyword>
<evidence type="ECO:0000259" key="1">
    <source>
        <dbReference type="Pfam" id="PF03372"/>
    </source>
</evidence>
<gene>
    <name evidence="2" type="ORF">ACERZ8_12150</name>
</gene>
<dbReference type="SUPFAM" id="SSF56219">
    <property type="entry name" value="DNase I-like"/>
    <property type="match status" value="1"/>
</dbReference>
<dbReference type="Proteomes" id="UP001627408">
    <property type="component" value="Unassembled WGS sequence"/>
</dbReference>
<dbReference type="InterPro" id="IPR005135">
    <property type="entry name" value="Endo/exonuclease/phosphatase"/>
</dbReference>
<comment type="caution">
    <text evidence="2">The sequence shown here is derived from an EMBL/GenBank/DDBJ whole genome shotgun (WGS) entry which is preliminary data.</text>
</comment>
<dbReference type="EMBL" id="JBHDIY010000002">
    <property type="protein sequence ID" value="MFL4470594.1"/>
    <property type="molecule type" value="Genomic_DNA"/>
</dbReference>
<keyword evidence="2" id="KW-0378">Hydrolase</keyword>
<evidence type="ECO:0000313" key="3">
    <source>
        <dbReference type="Proteomes" id="UP001627408"/>
    </source>
</evidence>
<name>A0ABW8UV21_9RHOB</name>
<organism evidence="2 3">
    <name type="scientific">Tateyamaria armeniaca</name>
    <dbReference type="NCBI Taxonomy" id="2518930"/>
    <lineage>
        <taxon>Bacteria</taxon>
        <taxon>Pseudomonadati</taxon>
        <taxon>Pseudomonadota</taxon>
        <taxon>Alphaproteobacteria</taxon>
        <taxon>Rhodobacterales</taxon>
        <taxon>Roseobacteraceae</taxon>
        <taxon>Tateyamaria</taxon>
    </lineage>
</organism>
<keyword evidence="2" id="KW-0255">Endonuclease</keyword>
<accession>A0ABW8UV21</accession>
<proteinExistence type="predicted"/>
<dbReference type="Pfam" id="PF03372">
    <property type="entry name" value="Exo_endo_phos"/>
    <property type="match status" value="1"/>
</dbReference>
<evidence type="ECO:0000313" key="2">
    <source>
        <dbReference type="EMBL" id="MFL4470594.1"/>
    </source>
</evidence>
<dbReference type="GO" id="GO:0004519">
    <property type="term" value="F:endonuclease activity"/>
    <property type="evidence" value="ECO:0007669"/>
    <property type="project" value="UniProtKB-KW"/>
</dbReference>
<keyword evidence="2" id="KW-0540">Nuclease</keyword>
<dbReference type="InterPro" id="IPR036691">
    <property type="entry name" value="Endo/exonu/phosph_ase_sf"/>
</dbReference>
<feature type="domain" description="Endonuclease/exonuclease/phosphatase" evidence="1">
    <location>
        <begin position="9"/>
        <end position="233"/>
    </location>
</feature>